<feature type="region of interest" description="Disordered" evidence="1">
    <location>
        <begin position="169"/>
        <end position="201"/>
    </location>
</feature>
<feature type="compositionally biased region" description="Basic and acidic residues" evidence="1">
    <location>
        <begin position="181"/>
        <end position="201"/>
    </location>
</feature>
<evidence type="ECO:0000313" key="3">
    <source>
        <dbReference type="Proteomes" id="UP000076738"/>
    </source>
</evidence>
<feature type="compositionally biased region" description="Polar residues" evidence="1">
    <location>
        <begin position="169"/>
        <end position="178"/>
    </location>
</feature>
<dbReference type="Proteomes" id="UP000076738">
    <property type="component" value="Unassembled WGS sequence"/>
</dbReference>
<accession>A0A167J2E5</accession>
<evidence type="ECO:0000313" key="2">
    <source>
        <dbReference type="EMBL" id="KZO93177.1"/>
    </source>
</evidence>
<protein>
    <submittedName>
        <fullName evidence="2">Uncharacterized protein</fullName>
    </submittedName>
</protein>
<reference evidence="2 3" key="1">
    <citation type="journal article" date="2016" name="Mol. Biol. Evol.">
        <title>Comparative Genomics of Early-Diverging Mushroom-Forming Fungi Provides Insights into the Origins of Lignocellulose Decay Capabilities.</title>
        <authorList>
            <person name="Nagy L.G."/>
            <person name="Riley R."/>
            <person name="Tritt A."/>
            <person name="Adam C."/>
            <person name="Daum C."/>
            <person name="Floudas D."/>
            <person name="Sun H."/>
            <person name="Yadav J.S."/>
            <person name="Pangilinan J."/>
            <person name="Larsson K.H."/>
            <person name="Matsuura K."/>
            <person name="Barry K."/>
            <person name="Labutti K."/>
            <person name="Kuo R."/>
            <person name="Ohm R.A."/>
            <person name="Bhattacharya S.S."/>
            <person name="Shirouzu T."/>
            <person name="Yoshinaga Y."/>
            <person name="Martin F.M."/>
            <person name="Grigoriev I.V."/>
            <person name="Hibbett D.S."/>
        </authorList>
    </citation>
    <scope>NUCLEOTIDE SEQUENCE [LARGE SCALE GENOMIC DNA]</scope>
    <source>
        <strain evidence="2 3">TUFC12733</strain>
    </source>
</reference>
<feature type="region of interest" description="Disordered" evidence="1">
    <location>
        <begin position="83"/>
        <end position="107"/>
    </location>
</feature>
<proteinExistence type="predicted"/>
<organism evidence="2 3">
    <name type="scientific">Calocera viscosa (strain TUFC12733)</name>
    <dbReference type="NCBI Taxonomy" id="1330018"/>
    <lineage>
        <taxon>Eukaryota</taxon>
        <taxon>Fungi</taxon>
        <taxon>Dikarya</taxon>
        <taxon>Basidiomycota</taxon>
        <taxon>Agaricomycotina</taxon>
        <taxon>Dacrymycetes</taxon>
        <taxon>Dacrymycetales</taxon>
        <taxon>Dacrymycetaceae</taxon>
        <taxon>Calocera</taxon>
    </lineage>
</organism>
<dbReference type="AlphaFoldDB" id="A0A167J2E5"/>
<name>A0A167J2E5_CALVF</name>
<feature type="compositionally biased region" description="Basic and acidic residues" evidence="1">
    <location>
        <begin position="93"/>
        <end position="107"/>
    </location>
</feature>
<dbReference type="EMBL" id="KV417303">
    <property type="protein sequence ID" value="KZO93177.1"/>
    <property type="molecule type" value="Genomic_DNA"/>
</dbReference>
<sequence length="201" mass="21931">MDNPRLMLADASTSVIGDQALEEGRRHPGVRAWGSKHWMMLDESGRRPRAKGASGGQAHLLRAGTGDHLVSGVQAGACEKVQPGTSAVSGRGEWSEARSWEEGGELTARETTTRIAGPDPRHAGHRKRETGACYWVPAWEADTACVMRCDSYATPVLLYSISNTARRQRTKYPSTRANITEPRHGRAGECSHRPCKETQPS</sequence>
<keyword evidence="3" id="KW-1185">Reference proteome</keyword>
<gene>
    <name evidence="2" type="ORF">CALVIDRAFT_258531</name>
</gene>
<evidence type="ECO:0000256" key="1">
    <source>
        <dbReference type="SAM" id="MobiDB-lite"/>
    </source>
</evidence>